<keyword evidence="1" id="KW-0812">Transmembrane</keyword>
<comment type="caution">
    <text evidence="2">The sequence shown here is derived from an EMBL/GenBank/DDBJ whole genome shotgun (WGS) entry which is preliminary data.</text>
</comment>
<dbReference type="InterPro" id="IPR056399">
    <property type="entry name" value="Microp_archaea"/>
</dbReference>
<dbReference type="EMBL" id="QKNY01000018">
    <property type="protein sequence ID" value="RJX42397.1"/>
    <property type="molecule type" value="Genomic_DNA"/>
</dbReference>
<feature type="transmembrane region" description="Helical" evidence="1">
    <location>
        <begin position="7"/>
        <end position="28"/>
    </location>
</feature>
<gene>
    <name evidence="2" type="ORF">DM826_12225</name>
</gene>
<dbReference type="AlphaFoldDB" id="A0A3A6PLU8"/>
<dbReference type="Proteomes" id="UP000276588">
    <property type="component" value="Unassembled WGS sequence"/>
</dbReference>
<keyword evidence="3" id="KW-1185">Reference proteome</keyword>
<reference evidence="2 3" key="1">
    <citation type="submission" date="2018-06" db="EMBL/GenBank/DDBJ databases">
        <title>Halonotius sp. F13-13 a new haloarchaeeon isolated from a solar saltern from Isla Cristina, Huelva, Spain.</title>
        <authorList>
            <person name="Duran-Viseras A."/>
            <person name="Sanchez-Porro C."/>
            <person name="Ventosa A."/>
        </authorList>
    </citation>
    <scope>NUCLEOTIDE SEQUENCE [LARGE SCALE GENOMIC DNA]</scope>
    <source>
        <strain evidence="2 3">F13-13</strain>
    </source>
</reference>
<evidence type="ECO:0000313" key="2">
    <source>
        <dbReference type="EMBL" id="RJX42397.1"/>
    </source>
</evidence>
<name>A0A3A6PLU8_9EURY</name>
<keyword evidence="1" id="KW-0472">Membrane</keyword>
<evidence type="ECO:0000256" key="1">
    <source>
        <dbReference type="SAM" id="Phobius"/>
    </source>
</evidence>
<protein>
    <submittedName>
        <fullName evidence="2">Adenosine deaminase</fullName>
    </submittedName>
</protein>
<accession>A0A3A6PLU8</accession>
<organism evidence="2 3">
    <name type="scientific">Halonotius aquaticus</name>
    <dbReference type="NCBI Taxonomy" id="2216978"/>
    <lineage>
        <taxon>Archaea</taxon>
        <taxon>Methanobacteriati</taxon>
        <taxon>Methanobacteriota</taxon>
        <taxon>Stenosarchaea group</taxon>
        <taxon>Halobacteria</taxon>
        <taxon>Halobacteriales</taxon>
        <taxon>Haloferacaceae</taxon>
        <taxon>Halonotius</taxon>
    </lineage>
</organism>
<dbReference type="Pfam" id="PF24004">
    <property type="entry name" value="Microp_archaea"/>
    <property type="match status" value="1"/>
</dbReference>
<sequence>MSQATKVVLGTVLLSAVFAVGIILSYVFA</sequence>
<proteinExistence type="predicted"/>
<evidence type="ECO:0000313" key="3">
    <source>
        <dbReference type="Proteomes" id="UP000276588"/>
    </source>
</evidence>
<keyword evidence="1" id="KW-1133">Transmembrane helix</keyword>